<evidence type="ECO:0000256" key="2">
    <source>
        <dbReference type="ARBA" id="ARBA00022679"/>
    </source>
</evidence>
<dbReference type="PANTHER" id="PTHR43861">
    <property type="entry name" value="TRANS-ACONITATE 2-METHYLTRANSFERASE-RELATED"/>
    <property type="match status" value="1"/>
</dbReference>
<dbReference type="OrthoDB" id="9765084at2"/>
<sequence>MPQSEIGTLAQNTRDVYEQKAAAYDAQRSRALFEARWLARFTACLPAGGRVLDLGCGAGEPIARWFIAEGFRVTGVDIAGAMLDIARGRWPDGDWRQGDMRELDLGEAFDGIIAWDSFFHLRAQEQRTTIRRMARHLRVGGSLIFTVGPEDGERSGTFAGQPVYHASLSPAEYVALLEDQGLRLTGFLAEDPDCDRHSVMMARKDRE</sequence>
<dbReference type="eggNOG" id="COG2226">
    <property type="taxonomic scope" value="Bacteria"/>
</dbReference>
<accession>A0A1I6YUY1</accession>
<keyword evidence="5" id="KW-1185">Reference proteome</keyword>
<protein>
    <submittedName>
        <fullName evidence="4">Methyltransferase domain-containing protein</fullName>
    </submittedName>
</protein>
<dbReference type="InterPro" id="IPR029063">
    <property type="entry name" value="SAM-dependent_MTases_sf"/>
</dbReference>
<dbReference type="RefSeq" id="WP_051372411.1">
    <property type="nucleotide sequence ID" value="NZ_FPAW01000003.1"/>
</dbReference>
<dbReference type="PANTHER" id="PTHR43861:SF1">
    <property type="entry name" value="TRANS-ACONITATE 2-METHYLTRANSFERASE"/>
    <property type="match status" value="1"/>
</dbReference>
<organism evidence="4 5">
    <name type="scientific">Sedimentitalea nanhaiensis</name>
    <dbReference type="NCBI Taxonomy" id="999627"/>
    <lineage>
        <taxon>Bacteria</taxon>
        <taxon>Pseudomonadati</taxon>
        <taxon>Pseudomonadota</taxon>
        <taxon>Alphaproteobacteria</taxon>
        <taxon>Rhodobacterales</taxon>
        <taxon>Paracoccaceae</taxon>
        <taxon>Sedimentitalea</taxon>
    </lineage>
</organism>
<dbReference type="InterPro" id="IPR041698">
    <property type="entry name" value="Methyltransf_25"/>
</dbReference>
<dbReference type="CDD" id="cd02440">
    <property type="entry name" value="AdoMet_MTases"/>
    <property type="match status" value="1"/>
</dbReference>
<proteinExistence type="predicted"/>
<evidence type="ECO:0000313" key="5">
    <source>
        <dbReference type="Proteomes" id="UP000182466"/>
    </source>
</evidence>
<dbReference type="GO" id="GO:0032259">
    <property type="term" value="P:methylation"/>
    <property type="evidence" value="ECO:0007669"/>
    <property type="project" value="UniProtKB-KW"/>
</dbReference>
<evidence type="ECO:0000259" key="3">
    <source>
        <dbReference type="Pfam" id="PF13649"/>
    </source>
</evidence>
<feature type="domain" description="Methyltransferase" evidence="3">
    <location>
        <begin position="51"/>
        <end position="141"/>
    </location>
</feature>
<reference evidence="4 5" key="1">
    <citation type="submission" date="2016-10" db="EMBL/GenBank/DDBJ databases">
        <authorList>
            <person name="de Groot N.N."/>
        </authorList>
    </citation>
    <scope>NUCLEOTIDE SEQUENCE [LARGE SCALE GENOMIC DNA]</scope>
    <source>
        <strain evidence="4 5">CGMCC 1.10959</strain>
    </source>
</reference>
<dbReference type="Gene3D" id="3.40.50.150">
    <property type="entry name" value="Vaccinia Virus protein VP39"/>
    <property type="match status" value="1"/>
</dbReference>
<keyword evidence="1 4" id="KW-0489">Methyltransferase</keyword>
<dbReference type="EMBL" id="FPAW01000003">
    <property type="protein sequence ID" value="SFT54098.1"/>
    <property type="molecule type" value="Genomic_DNA"/>
</dbReference>
<evidence type="ECO:0000313" key="4">
    <source>
        <dbReference type="EMBL" id="SFT54098.1"/>
    </source>
</evidence>
<keyword evidence="2 4" id="KW-0808">Transferase</keyword>
<gene>
    <name evidence="4" type="ORF">SAMN05216236_10335</name>
</gene>
<evidence type="ECO:0000256" key="1">
    <source>
        <dbReference type="ARBA" id="ARBA00022603"/>
    </source>
</evidence>
<dbReference type="Proteomes" id="UP000182466">
    <property type="component" value="Unassembled WGS sequence"/>
</dbReference>
<name>A0A1I6YUY1_9RHOB</name>
<dbReference type="STRING" id="999627.SAMN05216236_10335"/>
<dbReference type="SUPFAM" id="SSF53335">
    <property type="entry name" value="S-adenosyl-L-methionine-dependent methyltransferases"/>
    <property type="match status" value="1"/>
</dbReference>
<dbReference type="AlphaFoldDB" id="A0A1I6YUY1"/>
<dbReference type="GO" id="GO:0008168">
    <property type="term" value="F:methyltransferase activity"/>
    <property type="evidence" value="ECO:0007669"/>
    <property type="project" value="UniProtKB-KW"/>
</dbReference>
<dbReference type="Pfam" id="PF13649">
    <property type="entry name" value="Methyltransf_25"/>
    <property type="match status" value="1"/>
</dbReference>